<dbReference type="AlphaFoldDB" id="A0A7J7SRC6"/>
<dbReference type="Proteomes" id="UP000527355">
    <property type="component" value="Unassembled WGS sequence"/>
</dbReference>
<reference evidence="1 2" key="1">
    <citation type="journal article" date="2020" name="Nature">
        <title>Six reference-quality genomes reveal evolution of bat adaptations.</title>
        <authorList>
            <person name="Jebb D."/>
            <person name="Huang Z."/>
            <person name="Pippel M."/>
            <person name="Hughes G.M."/>
            <person name="Lavrichenko K."/>
            <person name="Devanna P."/>
            <person name="Winkler S."/>
            <person name="Jermiin L.S."/>
            <person name="Skirmuntt E.C."/>
            <person name="Katzourakis A."/>
            <person name="Burkitt-Gray L."/>
            <person name="Ray D.A."/>
            <person name="Sullivan K.A.M."/>
            <person name="Roscito J.G."/>
            <person name="Kirilenko B.M."/>
            <person name="Davalos L.M."/>
            <person name="Corthals A.P."/>
            <person name="Power M.L."/>
            <person name="Jones G."/>
            <person name="Ransome R.D."/>
            <person name="Dechmann D.K.N."/>
            <person name="Locatelli A.G."/>
            <person name="Puechmaille S.J."/>
            <person name="Fedrigo O."/>
            <person name="Jarvis E.D."/>
            <person name="Hiller M."/>
            <person name="Vernes S.C."/>
            <person name="Myers E.W."/>
            <person name="Teeling E.C."/>
        </authorList>
    </citation>
    <scope>NUCLEOTIDE SEQUENCE [LARGE SCALE GENOMIC DNA]</scope>
    <source>
        <strain evidence="1">MMyoMyo1</strain>
        <tissue evidence="1">Flight muscle</tissue>
    </source>
</reference>
<comment type="caution">
    <text evidence="1">The sequence shown here is derived from an EMBL/GenBank/DDBJ whole genome shotgun (WGS) entry which is preliminary data.</text>
</comment>
<protein>
    <submittedName>
        <fullName evidence="1">Uncharacterized protein</fullName>
    </submittedName>
</protein>
<gene>
    <name evidence="1" type="ORF">mMyoMyo1_009348</name>
</gene>
<sequence>MAFRGAGRWSRWSGRQLRVAGAAACVVAAVLQTRLWAHGVSEGEGCARGSALLGQLLWVTPASWLQAPKRRRRGRRPSLSSALEERGRGRCRRDNRLGKWRALSPAARGNCCRRAETPALAAGSECGKAEETGWRNHRSPSRGRGLGVILSGGGRVRGVQPGFVDQNTGRAPLALTTDDLKLRQNFASSIW</sequence>
<proteinExistence type="predicted"/>
<evidence type="ECO:0000313" key="2">
    <source>
        <dbReference type="Proteomes" id="UP000527355"/>
    </source>
</evidence>
<name>A0A7J7SRC6_MYOMY</name>
<dbReference type="EMBL" id="JABWUV010000018">
    <property type="protein sequence ID" value="KAF6290961.1"/>
    <property type="molecule type" value="Genomic_DNA"/>
</dbReference>
<organism evidence="1 2">
    <name type="scientific">Myotis myotis</name>
    <name type="common">Greater mouse-eared bat</name>
    <name type="synonym">Vespertilio myotis</name>
    <dbReference type="NCBI Taxonomy" id="51298"/>
    <lineage>
        <taxon>Eukaryota</taxon>
        <taxon>Metazoa</taxon>
        <taxon>Chordata</taxon>
        <taxon>Craniata</taxon>
        <taxon>Vertebrata</taxon>
        <taxon>Euteleostomi</taxon>
        <taxon>Mammalia</taxon>
        <taxon>Eutheria</taxon>
        <taxon>Laurasiatheria</taxon>
        <taxon>Chiroptera</taxon>
        <taxon>Yangochiroptera</taxon>
        <taxon>Vespertilionidae</taxon>
        <taxon>Myotis</taxon>
    </lineage>
</organism>
<accession>A0A7J7SRC6</accession>
<keyword evidence="2" id="KW-1185">Reference proteome</keyword>
<evidence type="ECO:0000313" key="1">
    <source>
        <dbReference type="EMBL" id="KAF6290961.1"/>
    </source>
</evidence>